<comment type="caution">
    <text evidence="1">The sequence shown here is derived from an EMBL/GenBank/DDBJ whole genome shotgun (WGS) entry which is preliminary data.</text>
</comment>
<accession>A0A1R1PKL0</accession>
<organism evidence="1 2">
    <name type="scientific">Zancudomyces culisetae</name>
    <name type="common">Gut fungus</name>
    <name type="synonym">Smittium culisetae</name>
    <dbReference type="NCBI Taxonomy" id="1213189"/>
    <lineage>
        <taxon>Eukaryota</taxon>
        <taxon>Fungi</taxon>
        <taxon>Fungi incertae sedis</taxon>
        <taxon>Zoopagomycota</taxon>
        <taxon>Kickxellomycotina</taxon>
        <taxon>Harpellomycetes</taxon>
        <taxon>Harpellales</taxon>
        <taxon>Legeriomycetaceae</taxon>
        <taxon>Zancudomyces</taxon>
    </lineage>
</organism>
<proteinExistence type="predicted"/>
<reference evidence="2" key="1">
    <citation type="submission" date="2017-01" db="EMBL/GenBank/DDBJ databases">
        <authorList>
            <person name="Wang Y."/>
            <person name="White M."/>
            <person name="Kvist S."/>
            <person name="Moncalvo J.-M."/>
        </authorList>
    </citation>
    <scope>NUCLEOTIDE SEQUENCE [LARGE SCALE GENOMIC DNA]</scope>
    <source>
        <strain evidence="2">COL-18-3</strain>
    </source>
</reference>
<keyword evidence="2" id="KW-1185">Reference proteome</keyword>
<dbReference type="Proteomes" id="UP000188320">
    <property type="component" value="Unassembled WGS sequence"/>
</dbReference>
<evidence type="ECO:0000313" key="2">
    <source>
        <dbReference type="Proteomes" id="UP000188320"/>
    </source>
</evidence>
<gene>
    <name evidence="1" type="ORF">AX774_g5027</name>
</gene>
<dbReference type="EMBL" id="LSSK01000877">
    <property type="protein sequence ID" value="OMH81511.1"/>
    <property type="molecule type" value="Genomic_DNA"/>
</dbReference>
<dbReference type="AlphaFoldDB" id="A0A1R1PKL0"/>
<evidence type="ECO:0000313" key="1">
    <source>
        <dbReference type="EMBL" id="OMH81511.1"/>
    </source>
</evidence>
<name>A0A1R1PKL0_ZANCU</name>
<sequence>MKIISENTKIDKPINLLNVAPSKLAAEALMSVTSDIELVSCVTGTDTVLVCVDTSVAVFTTVVVGTPTPITACSVVVAPTLEITAAVSVITASVVKVVSPTSFVLLGKVSEVCVENETTVVPISLLLTTFWRGTKNLMPRSWLFC</sequence>
<protein>
    <submittedName>
        <fullName evidence="1">Uncharacterized protein</fullName>
    </submittedName>
</protein>